<dbReference type="Proteomes" id="UP000504635">
    <property type="component" value="Unplaced"/>
</dbReference>
<dbReference type="PANTHER" id="PTHR16127:SF13">
    <property type="entry name" value="GH01188P"/>
    <property type="match status" value="1"/>
</dbReference>
<dbReference type="InterPro" id="IPR026183">
    <property type="entry name" value="Taxilin_fam"/>
</dbReference>
<dbReference type="InParanoid" id="A0A6J2X537"/>
<comment type="similarity">
    <text evidence="1">Belongs to the taxilin family.</text>
</comment>
<name>A0A6J2X537_SITOR</name>
<accession>A0A6J2X537</accession>
<evidence type="ECO:0000256" key="3">
    <source>
        <dbReference type="SAM" id="MobiDB-lite"/>
    </source>
</evidence>
<feature type="region of interest" description="Disordered" evidence="3">
    <location>
        <begin position="344"/>
        <end position="374"/>
    </location>
</feature>
<sequence>MADSTTLINKKRKHDKYRRRDPNSIENIRKTTEAMNTEEKLNFISERYVELYHEAREMFVSLQEREKQLQLAQKDRNKDHTELTKLTLAKGQLENLCRELQKQNKLIKEENVARIKEEEDRRREVANTFTERLTALTNLITESKDKSNKFKEENQSMTDKLTELYKQYQQRENHLETVTKQLELQKKLAETQAKKVEIEHEAERQTFLAQRKALEVQLEQYEREIVLLQEKNRSLEAQVDLYKSEYSNFETTMTKSNKVFDTFKQEMSKMSKQLHLLESERNDLQKRWQSSVNSLIVLSEQHMSLANEQTSLEKKLTTLQKLCRQLQEERTTYLKQLKDNNIEPLVPISQTQDGEKTEQNTDEPKKMQDSSKRVQEINKIEKKGGENIANLENNVSSIDLNSDTVIDAKEEITSSSSSSNTNSELNKPVSQVSTDLKCSSSKTDVSNGSPPSTVLTDLEKNESSK</sequence>
<dbReference type="FunCoup" id="A0A6J2X537">
    <property type="interactions" value="858"/>
</dbReference>
<dbReference type="PANTHER" id="PTHR16127">
    <property type="entry name" value="TAXILIN"/>
    <property type="match status" value="1"/>
</dbReference>
<dbReference type="AlphaFoldDB" id="A0A6J2X537"/>
<proteinExistence type="inferred from homology"/>
<organism evidence="4 5">
    <name type="scientific">Sitophilus oryzae</name>
    <name type="common">Rice weevil</name>
    <name type="synonym">Curculio oryzae</name>
    <dbReference type="NCBI Taxonomy" id="7048"/>
    <lineage>
        <taxon>Eukaryota</taxon>
        <taxon>Metazoa</taxon>
        <taxon>Ecdysozoa</taxon>
        <taxon>Arthropoda</taxon>
        <taxon>Hexapoda</taxon>
        <taxon>Insecta</taxon>
        <taxon>Pterygota</taxon>
        <taxon>Neoptera</taxon>
        <taxon>Endopterygota</taxon>
        <taxon>Coleoptera</taxon>
        <taxon>Polyphaga</taxon>
        <taxon>Cucujiformia</taxon>
        <taxon>Curculionidae</taxon>
        <taxon>Dryophthorinae</taxon>
        <taxon>Sitophilus</taxon>
    </lineage>
</organism>
<dbReference type="Pfam" id="PF09728">
    <property type="entry name" value="Taxilin"/>
    <property type="match status" value="1"/>
</dbReference>
<dbReference type="OrthoDB" id="425555at2759"/>
<evidence type="ECO:0000313" key="5">
    <source>
        <dbReference type="RefSeq" id="XP_030746272.1"/>
    </source>
</evidence>
<evidence type="ECO:0000313" key="4">
    <source>
        <dbReference type="Proteomes" id="UP000504635"/>
    </source>
</evidence>
<dbReference type="GeneID" id="115875062"/>
<feature type="compositionally biased region" description="Low complexity" evidence="3">
    <location>
        <begin position="413"/>
        <end position="423"/>
    </location>
</feature>
<feature type="compositionally biased region" description="Basic and acidic residues" evidence="3">
    <location>
        <begin position="353"/>
        <end position="374"/>
    </location>
</feature>
<dbReference type="KEGG" id="soy:115875062"/>
<dbReference type="GO" id="GO:0019905">
    <property type="term" value="F:syntaxin binding"/>
    <property type="evidence" value="ECO:0007669"/>
    <property type="project" value="InterPro"/>
</dbReference>
<protein>
    <submittedName>
        <fullName evidence="5">Beta-taxilin</fullName>
    </submittedName>
</protein>
<dbReference type="RefSeq" id="XP_030746272.1">
    <property type="nucleotide sequence ID" value="XM_030890412.1"/>
</dbReference>
<evidence type="ECO:0000256" key="2">
    <source>
        <dbReference type="SAM" id="Coils"/>
    </source>
</evidence>
<feature type="region of interest" description="Disordered" evidence="3">
    <location>
        <begin position="1"/>
        <end position="22"/>
    </location>
</feature>
<keyword evidence="2" id="KW-0175">Coiled coil</keyword>
<gene>
    <name evidence="5" type="primary">LOC115875062</name>
</gene>
<reference evidence="5" key="1">
    <citation type="submission" date="2025-08" db="UniProtKB">
        <authorList>
            <consortium name="RefSeq"/>
        </authorList>
    </citation>
    <scope>IDENTIFICATION</scope>
    <source>
        <tissue evidence="5">Gonads</tissue>
    </source>
</reference>
<evidence type="ECO:0000256" key="1">
    <source>
        <dbReference type="ARBA" id="ARBA00009550"/>
    </source>
</evidence>
<feature type="compositionally biased region" description="Polar residues" evidence="3">
    <location>
        <begin position="424"/>
        <end position="455"/>
    </location>
</feature>
<feature type="coiled-coil region" evidence="2">
    <location>
        <begin position="83"/>
        <end position="113"/>
    </location>
</feature>
<feature type="coiled-coil region" evidence="2">
    <location>
        <begin position="165"/>
        <end position="336"/>
    </location>
</feature>
<feature type="region of interest" description="Disordered" evidence="3">
    <location>
        <begin position="411"/>
        <end position="465"/>
    </location>
</feature>
<keyword evidence="4" id="KW-1185">Reference proteome</keyword>